<evidence type="ECO:0000313" key="5">
    <source>
        <dbReference type="EMBL" id="ORX98912.1"/>
    </source>
</evidence>
<name>A0A1Y1YLN5_9FUNG</name>
<reference evidence="5 6" key="1">
    <citation type="submission" date="2016-07" db="EMBL/GenBank/DDBJ databases">
        <title>Pervasive Adenine N6-methylation of Active Genes in Fungi.</title>
        <authorList>
            <consortium name="DOE Joint Genome Institute"/>
            <person name="Mondo S.J."/>
            <person name="Dannebaum R.O."/>
            <person name="Kuo R.C."/>
            <person name="Labutti K."/>
            <person name="Haridas S."/>
            <person name="Kuo A."/>
            <person name="Salamov A."/>
            <person name="Ahrendt S.R."/>
            <person name="Lipzen A."/>
            <person name="Sullivan W."/>
            <person name="Andreopoulos W.B."/>
            <person name="Clum A."/>
            <person name="Lindquist E."/>
            <person name="Daum C."/>
            <person name="Ramamoorthy G.K."/>
            <person name="Gryganskyi A."/>
            <person name="Culley D."/>
            <person name="Magnuson J.K."/>
            <person name="James T.Y."/>
            <person name="O'Malley M.A."/>
            <person name="Stajich J.E."/>
            <person name="Spatafora J.W."/>
            <person name="Visel A."/>
            <person name="Grigoriev I.V."/>
        </authorList>
    </citation>
    <scope>NUCLEOTIDE SEQUENCE [LARGE SCALE GENOMIC DNA]</scope>
    <source>
        <strain evidence="5 6">CBS 931.73</strain>
    </source>
</reference>
<dbReference type="InterPro" id="IPR010487">
    <property type="entry name" value="NGRN/Rrg9"/>
</dbReference>
<evidence type="ECO:0000256" key="2">
    <source>
        <dbReference type="ARBA" id="ARBA00010895"/>
    </source>
</evidence>
<protein>
    <recommendedName>
        <fullName evidence="3">Required for respiratory growth protein 9, mitochondrial</fullName>
    </recommendedName>
</protein>
<comment type="caution">
    <text evidence="5">The sequence shown here is derived from an EMBL/GenBank/DDBJ whole genome shotgun (WGS) entry which is preliminary data.</text>
</comment>
<comment type="function">
    <text evidence="1">Required for respiratory activity and maintenance and expression of the mitochondrial genome.</text>
</comment>
<dbReference type="Proteomes" id="UP000193498">
    <property type="component" value="Unassembled WGS sequence"/>
</dbReference>
<dbReference type="PANTHER" id="PTHR13475">
    <property type="entry name" value="NEUGRIN"/>
    <property type="match status" value="1"/>
</dbReference>
<feature type="region of interest" description="Disordered" evidence="4">
    <location>
        <begin position="216"/>
        <end position="239"/>
    </location>
</feature>
<dbReference type="Pfam" id="PF06413">
    <property type="entry name" value="Neugrin"/>
    <property type="match status" value="1"/>
</dbReference>
<evidence type="ECO:0000256" key="4">
    <source>
        <dbReference type="SAM" id="MobiDB-lite"/>
    </source>
</evidence>
<accession>A0A1Y1YLN5</accession>
<comment type="similarity">
    <text evidence="2">Belongs to the RRG9 family.</text>
</comment>
<dbReference type="GO" id="GO:0005634">
    <property type="term" value="C:nucleus"/>
    <property type="evidence" value="ECO:0007669"/>
    <property type="project" value="TreeGrafter"/>
</dbReference>
<keyword evidence="6" id="KW-1185">Reference proteome</keyword>
<gene>
    <name evidence="5" type="ORF">K493DRAFT_313444</name>
</gene>
<proteinExistence type="inferred from homology"/>
<sequence length="239" mass="28122">MNTLCQRSRVILPNALSWGRAGVLYGRRCINNMPNLTDSHTEEKEPPKPRILDTLTLPENVTSKSVSWLEDRLLSSRNSTETSRRANRDKLVEEKVFERLLRKEDNVRPPRPPKVEVHPSMNMDAPAWARRKMSVEKSLQGNQWNPAKKVARSTMEKIRFLKSELPDEWPIDRISKEFKISFEAVRRILRSKYQPSPEVLKRQEERRLQQRLDYVRSVKDESTTKQRKPTLRKIEIPSN</sequence>
<dbReference type="PANTHER" id="PTHR13475:SF3">
    <property type="entry name" value="NEUGRIN"/>
    <property type="match status" value="1"/>
</dbReference>
<evidence type="ECO:0000256" key="3">
    <source>
        <dbReference type="ARBA" id="ARBA00013566"/>
    </source>
</evidence>
<dbReference type="EMBL" id="MCFE01000105">
    <property type="protein sequence ID" value="ORX98912.1"/>
    <property type="molecule type" value="Genomic_DNA"/>
</dbReference>
<evidence type="ECO:0000313" key="6">
    <source>
        <dbReference type="Proteomes" id="UP000193498"/>
    </source>
</evidence>
<dbReference type="AlphaFoldDB" id="A0A1Y1YLN5"/>
<dbReference type="STRING" id="1314790.A0A1Y1YLN5"/>
<evidence type="ECO:0000256" key="1">
    <source>
        <dbReference type="ARBA" id="ARBA00003548"/>
    </source>
</evidence>
<dbReference type="InParanoid" id="A0A1Y1YLN5"/>
<dbReference type="OrthoDB" id="5578174at2759"/>
<organism evidence="5 6">
    <name type="scientific">Basidiobolus meristosporus CBS 931.73</name>
    <dbReference type="NCBI Taxonomy" id="1314790"/>
    <lineage>
        <taxon>Eukaryota</taxon>
        <taxon>Fungi</taxon>
        <taxon>Fungi incertae sedis</taxon>
        <taxon>Zoopagomycota</taxon>
        <taxon>Entomophthoromycotina</taxon>
        <taxon>Basidiobolomycetes</taxon>
        <taxon>Basidiobolales</taxon>
        <taxon>Basidiobolaceae</taxon>
        <taxon>Basidiobolus</taxon>
    </lineage>
</organism>